<dbReference type="InterPro" id="IPR018114">
    <property type="entry name" value="TRYPSIN_HIS"/>
</dbReference>
<feature type="domain" description="Peptidase S1" evidence="3">
    <location>
        <begin position="1"/>
        <end position="220"/>
    </location>
</feature>
<dbReference type="PRINTS" id="PR00722">
    <property type="entry name" value="CHYMOTRYPSIN"/>
</dbReference>
<dbReference type="InterPro" id="IPR051333">
    <property type="entry name" value="CLIP_Serine_Protease"/>
</dbReference>
<dbReference type="InterPro" id="IPR033116">
    <property type="entry name" value="TRYPSIN_SER"/>
</dbReference>
<reference evidence="4 5" key="1">
    <citation type="submission" date="2014-03" db="EMBL/GenBank/DDBJ databases">
        <title>Draft genome of the hookworm Oesophagostomum dentatum.</title>
        <authorList>
            <person name="Mitreva M."/>
        </authorList>
    </citation>
    <scope>NUCLEOTIDE SEQUENCE [LARGE SCALE GENOMIC DNA]</scope>
    <source>
        <strain evidence="4 5">OD-Hann</strain>
    </source>
</reference>
<dbReference type="InterPro" id="IPR001314">
    <property type="entry name" value="Peptidase_S1A"/>
</dbReference>
<dbReference type="InterPro" id="IPR009003">
    <property type="entry name" value="Peptidase_S1_PA"/>
</dbReference>
<keyword evidence="2" id="KW-0645">Protease</keyword>
<gene>
    <name evidence="4" type="ORF">OESDEN_12906</name>
</gene>
<evidence type="ECO:0000256" key="1">
    <source>
        <dbReference type="ARBA" id="ARBA00023157"/>
    </source>
</evidence>
<dbReference type="SMART" id="SM00020">
    <property type="entry name" value="Tryp_SPc"/>
    <property type="match status" value="1"/>
</dbReference>
<dbReference type="InterPro" id="IPR001254">
    <property type="entry name" value="Trypsin_dom"/>
</dbReference>
<dbReference type="PROSITE" id="PS00134">
    <property type="entry name" value="TRYPSIN_HIS"/>
    <property type="match status" value="1"/>
</dbReference>
<evidence type="ECO:0000313" key="5">
    <source>
        <dbReference type="Proteomes" id="UP000053660"/>
    </source>
</evidence>
<dbReference type="GO" id="GO:0006508">
    <property type="term" value="P:proteolysis"/>
    <property type="evidence" value="ECO:0007669"/>
    <property type="project" value="UniProtKB-KW"/>
</dbReference>
<dbReference type="OrthoDB" id="60866at2759"/>
<dbReference type="PANTHER" id="PTHR24260:SF132">
    <property type="entry name" value="PEPTIDASE S1 DOMAIN-CONTAINING PROTEIN"/>
    <property type="match status" value="1"/>
</dbReference>
<keyword evidence="5" id="KW-1185">Reference proteome</keyword>
<evidence type="ECO:0000313" key="4">
    <source>
        <dbReference type="EMBL" id="KHJ87322.1"/>
    </source>
</evidence>
<dbReference type="Proteomes" id="UP000053660">
    <property type="component" value="Unassembled WGS sequence"/>
</dbReference>
<sequence>MVTPQCSGVLISTRHILTAAHCVYQIIDDEKRNRICREPDRTAAHRRVTKGVHTPLTFLIYVGSGCPQLGSCAMQRIIYRAALITPHEEFNACELVHDIAIVELTRDVSEKEAIPICLPRRNEEIPEQVMAIGYGYDPNAKNKRNPGLQVAKFKEVGRMFPHIIAMDPASDVCKGDSGGPLFGLKKDRHVLFGITSCGSNCGEEGKNEKTAEGQRFFFAQ</sequence>
<dbReference type="SUPFAM" id="SSF50494">
    <property type="entry name" value="Trypsin-like serine proteases"/>
    <property type="match status" value="1"/>
</dbReference>
<keyword evidence="2" id="KW-0378">Hydrolase</keyword>
<dbReference type="Pfam" id="PF00089">
    <property type="entry name" value="Trypsin"/>
    <property type="match status" value="2"/>
</dbReference>
<name>A0A0B1SUV3_OESDE</name>
<proteinExistence type="predicted"/>
<dbReference type="PROSITE" id="PS00135">
    <property type="entry name" value="TRYPSIN_SER"/>
    <property type="match status" value="1"/>
</dbReference>
<dbReference type="PROSITE" id="PS50240">
    <property type="entry name" value="TRYPSIN_DOM"/>
    <property type="match status" value="1"/>
</dbReference>
<organism evidence="4 5">
    <name type="scientific">Oesophagostomum dentatum</name>
    <name type="common">Nodular worm</name>
    <dbReference type="NCBI Taxonomy" id="61180"/>
    <lineage>
        <taxon>Eukaryota</taxon>
        <taxon>Metazoa</taxon>
        <taxon>Ecdysozoa</taxon>
        <taxon>Nematoda</taxon>
        <taxon>Chromadorea</taxon>
        <taxon>Rhabditida</taxon>
        <taxon>Rhabditina</taxon>
        <taxon>Rhabditomorpha</taxon>
        <taxon>Strongyloidea</taxon>
        <taxon>Strongylidae</taxon>
        <taxon>Oesophagostomum</taxon>
    </lineage>
</organism>
<dbReference type="InterPro" id="IPR043504">
    <property type="entry name" value="Peptidase_S1_PA_chymotrypsin"/>
</dbReference>
<dbReference type="AlphaFoldDB" id="A0A0B1SUV3"/>
<accession>A0A0B1SUV3</accession>
<dbReference type="Gene3D" id="2.40.10.10">
    <property type="entry name" value="Trypsin-like serine proteases"/>
    <property type="match status" value="2"/>
</dbReference>
<keyword evidence="1" id="KW-1015">Disulfide bond</keyword>
<evidence type="ECO:0000259" key="3">
    <source>
        <dbReference type="PROSITE" id="PS50240"/>
    </source>
</evidence>
<evidence type="ECO:0000256" key="2">
    <source>
        <dbReference type="RuleBase" id="RU363034"/>
    </source>
</evidence>
<dbReference type="GO" id="GO:0004252">
    <property type="term" value="F:serine-type endopeptidase activity"/>
    <property type="evidence" value="ECO:0007669"/>
    <property type="project" value="InterPro"/>
</dbReference>
<dbReference type="EMBL" id="KN558005">
    <property type="protein sequence ID" value="KHJ87322.1"/>
    <property type="molecule type" value="Genomic_DNA"/>
</dbReference>
<keyword evidence="2" id="KW-0720">Serine protease</keyword>
<protein>
    <submittedName>
        <fullName evidence="4">Trypsin</fullName>
    </submittedName>
</protein>
<dbReference type="PANTHER" id="PTHR24260">
    <property type="match status" value="1"/>
</dbReference>